<feature type="domain" description="HTH araC/xylS-type" evidence="4">
    <location>
        <begin position="26"/>
        <end position="95"/>
    </location>
</feature>
<dbReference type="PANTHER" id="PTHR47893:SF1">
    <property type="entry name" value="REGULATORY PROTEIN PCHR"/>
    <property type="match status" value="1"/>
</dbReference>
<evidence type="ECO:0000256" key="3">
    <source>
        <dbReference type="ARBA" id="ARBA00023163"/>
    </source>
</evidence>
<evidence type="ECO:0000256" key="1">
    <source>
        <dbReference type="ARBA" id="ARBA00004123"/>
    </source>
</evidence>
<dbReference type="PROSITE" id="PS01124">
    <property type="entry name" value="HTH_ARAC_FAMILY_2"/>
    <property type="match status" value="1"/>
</dbReference>
<evidence type="ECO:0000256" key="2">
    <source>
        <dbReference type="ARBA" id="ARBA00023015"/>
    </source>
</evidence>
<proteinExistence type="predicted"/>
<sequence>MLQLEQFEVRERKLQFIKEYDVEKIHQAKLIVDTDISSSVSLIELAHMVGLNDFKLKKGFKEIYGTTVYNYLYELRMQEAKKRLLNSSQPYYLMI</sequence>
<dbReference type="InterPro" id="IPR009057">
    <property type="entry name" value="Homeodomain-like_sf"/>
</dbReference>
<keyword evidence="6" id="KW-1185">Reference proteome</keyword>
<dbReference type="GO" id="GO:0005634">
    <property type="term" value="C:nucleus"/>
    <property type="evidence" value="ECO:0007669"/>
    <property type="project" value="UniProtKB-SubCell"/>
</dbReference>
<dbReference type="PANTHER" id="PTHR47893">
    <property type="entry name" value="REGULATORY PROTEIN PCHR"/>
    <property type="match status" value="1"/>
</dbReference>
<dbReference type="GO" id="GO:0003700">
    <property type="term" value="F:DNA-binding transcription factor activity"/>
    <property type="evidence" value="ECO:0007669"/>
    <property type="project" value="InterPro"/>
</dbReference>
<dbReference type="EMBL" id="KE126932">
    <property type="protein sequence ID" value="EPB65868.1"/>
    <property type="molecule type" value="Genomic_DNA"/>
</dbReference>
<dbReference type="AlphaFoldDB" id="A0A0D6L5H7"/>
<organism evidence="5 6">
    <name type="scientific">Ancylostoma ceylanicum</name>
    <dbReference type="NCBI Taxonomy" id="53326"/>
    <lineage>
        <taxon>Eukaryota</taxon>
        <taxon>Metazoa</taxon>
        <taxon>Ecdysozoa</taxon>
        <taxon>Nematoda</taxon>
        <taxon>Chromadorea</taxon>
        <taxon>Rhabditida</taxon>
        <taxon>Rhabditina</taxon>
        <taxon>Rhabditomorpha</taxon>
        <taxon>Strongyloidea</taxon>
        <taxon>Ancylostomatidae</taxon>
        <taxon>Ancylostomatinae</taxon>
        <taxon>Ancylostoma</taxon>
    </lineage>
</organism>
<dbReference type="Gene3D" id="1.10.10.60">
    <property type="entry name" value="Homeodomain-like"/>
    <property type="match status" value="1"/>
</dbReference>
<reference evidence="5 6" key="1">
    <citation type="submission" date="2013-05" db="EMBL/GenBank/DDBJ databases">
        <title>Draft genome of the parasitic nematode Anyclostoma ceylanicum.</title>
        <authorList>
            <person name="Mitreva M."/>
        </authorList>
    </citation>
    <scope>NUCLEOTIDE SEQUENCE [LARGE SCALE GENOMIC DNA]</scope>
</reference>
<evidence type="ECO:0000313" key="6">
    <source>
        <dbReference type="Proteomes" id="UP000054495"/>
    </source>
</evidence>
<keyword evidence="3" id="KW-0804">Transcription</keyword>
<dbReference type="InterPro" id="IPR053142">
    <property type="entry name" value="PchR_regulatory_protein"/>
</dbReference>
<comment type="subcellular location">
    <subcellularLocation>
        <location evidence="1">Nucleus</location>
    </subcellularLocation>
</comment>
<dbReference type="SUPFAM" id="SSF46689">
    <property type="entry name" value="Homeodomain-like"/>
    <property type="match status" value="1"/>
</dbReference>
<evidence type="ECO:0000259" key="4">
    <source>
        <dbReference type="PROSITE" id="PS01124"/>
    </source>
</evidence>
<protein>
    <recommendedName>
        <fullName evidence="4">HTH araC/xylS-type domain-containing protein</fullName>
    </recommendedName>
</protein>
<keyword evidence="2" id="KW-0805">Transcription regulation</keyword>
<evidence type="ECO:0000313" key="5">
    <source>
        <dbReference type="EMBL" id="EPB65868.1"/>
    </source>
</evidence>
<name>A0A0D6L5H7_9BILA</name>
<dbReference type="GO" id="GO:0043565">
    <property type="term" value="F:sequence-specific DNA binding"/>
    <property type="evidence" value="ECO:0007669"/>
    <property type="project" value="InterPro"/>
</dbReference>
<accession>A0A0D6L5H7</accession>
<dbReference type="InterPro" id="IPR018060">
    <property type="entry name" value="HTH_AraC"/>
</dbReference>
<dbReference type="Proteomes" id="UP000054495">
    <property type="component" value="Unassembled WGS sequence"/>
</dbReference>
<gene>
    <name evidence="5" type="ORF">ANCCEY_15057</name>
</gene>